<dbReference type="Gene3D" id="3.55.50.30">
    <property type="match status" value="1"/>
</dbReference>
<dbReference type="Pfam" id="PF07660">
    <property type="entry name" value="STN"/>
    <property type="match status" value="1"/>
</dbReference>
<keyword evidence="11 14" id="KW-0472">Membrane</keyword>
<evidence type="ECO:0000256" key="13">
    <source>
        <dbReference type="ARBA" id="ARBA00023237"/>
    </source>
</evidence>
<evidence type="ECO:0000256" key="18">
    <source>
        <dbReference type="SAM" id="SignalP"/>
    </source>
</evidence>
<evidence type="ECO:0000256" key="15">
    <source>
        <dbReference type="PROSITE-ProRule" id="PRU10144"/>
    </source>
</evidence>
<evidence type="ECO:0000256" key="9">
    <source>
        <dbReference type="ARBA" id="ARBA00023065"/>
    </source>
</evidence>
<evidence type="ECO:0000256" key="14">
    <source>
        <dbReference type="PROSITE-ProRule" id="PRU01360"/>
    </source>
</evidence>
<dbReference type="PANTHER" id="PTHR32552:SF74">
    <property type="entry name" value="HYDROXAMATE SIDEROPHORE RECEPTOR FHUE"/>
    <property type="match status" value="1"/>
</dbReference>
<keyword evidence="8" id="KW-0408">Iron</keyword>
<dbReference type="CDD" id="cd01347">
    <property type="entry name" value="ligand_gated_channel"/>
    <property type="match status" value="1"/>
</dbReference>
<feature type="compositionally biased region" description="Polar residues" evidence="17">
    <location>
        <begin position="157"/>
        <end position="172"/>
    </location>
</feature>
<dbReference type="NCBIfam" id="TIGR01783">
    <property type="entry name" value="TonB-siderophor"/>
    <property type="match status" value="1"/>
</dbReference>
<dbReference type="Proteomes" id="UP001595967">
    <property type="component" value="Unassembled WGS sequence"/>
</dbReference>
<dbReference type="InterPro" id="IPR039426">
    <property type="entry name" value="TonB-dep_rcpt-like"/>
</dbReference>
<evidence type="ECO:0000256" key="2">
    <source>
        <dbReference type="ARBA" id="ARBA00009810"/>
    </source>
</evidence>
<dbReference type="RefSeq" id="WP_377727665.1">
    <property type="nucleotide sequence ID" value="NZ_JBHSEW010000015.1"/>
</dbReference>
<dbReference type="InterPro" id="IPR011662">
    <property type="entry name" value="Secretin/TonB_short_N"/>
</dbReference>
<evidence type="ECO:0000256" key="11">
    <source>
        <dbReference type="ARBA" id="ARBA00023136"/>
    </source>
</evidence>
<feature type="chain" id="PRO_5046006330" evidence="18">
    <location>
        <begin position="45"/>
        <end position="832"/>
    </location>
</feature>
<dbReference type="PROSITE" id="PS01156">
    <property type="entry name" value="TONB_DEPENDENT_REC_2"/>
    <property type="match status" value="1"/>
</dbReference>
<dbReference type="InterPro" id="IPR000531">
    <property type="entry name" value="Beta-barrel_TonB"/>
</dbReference>
<keyword evidence="7 18" id="KW-0732">Signal</keyword>
<dbReference type="InterPro" id="IPR037066">
    <property type="entry name" value="Plug_dom_sf"/>
</dbReference>
<evidence type="ECO:0000256" key="17">
    <source>
        <dbReference type="SAM" id="MobiDB-lite"/>
    </source>
</evidence>
<dbReference type="InterPro" id="IPR036942">
    <property type="entry name" value="Beta-barrel_TonB_sf"/>
</dbReference>
<dbReference type="PROSITE" id="PS52016">
    <property type="entry name" value="TONB_DEPENDENT_REC_3"/>
    <property type="match status" value="1"/>
</dbReference>
<evidence type="ECO:0000256" key="12">
    <source>
        <dbReference type="ARBA" id="ARBA00023170"/>
    </source>
</evidence>
<gene>
    <name evidence="20" type="ORF">ACFO3A_14225</name>
</gene>
<evidence type="ECO:0000256" key="6">
    <source>
        <dbReference type="ARBA" id="ARBA00022692"/>
    </source>
</evidence>
<evidence type="ECO:0000256" key="5">
    <source>
        <dbReference type="ARBA" id="ARBA00022496"/>
    </source>
</evidence>
<keyword evidence="21" id="KW-1185">Reference proteome</keyword>
<evidence type="ECO:0000256" key="8">
    <source>
        <dbReference type="ARBA" id="ARBA00023004"/>
    </source>
</evidence>
<protein>
    <submittedName>
        <fullName evidence="20">TonB-dependent siderophore receptor</fullName>
    </submittedName>
</protein>
<comment type="subcellular location">
    <subcellularLocation>
        <location evidence="1 14">Cell outer membrane</location>
        <topology evidence="1 14">Multi-pass membrane protein</topology>
    </subcellularLocation>
</comment>
<comment type="caution">
    <text evidence="20">The sequence shown here is derived from an EMBL/GenBank/DDBJ whole genome shotgun (WGS) entry which is preliminary data.</text>
</comment>
<evidence type="ECO:0000313" key="21">
    <source>
        <dbReference type="Proteomes" id="UP001595967"/>
    </source>
</evidence>
<feature type="region of interest" description="Disordered" evidence="17">
    <location>
        <begin position="152"/>
        <end position="172"/>
    </location>
</feature>
<evidence type="ECO:0000256" key="16">
    <source>
        <dbReference type="RuleBase" id="RU003357"/>
    </source>
</evidence>
<evidence type="ECO:0000256" key="4">
    <source>
        <dbReference type="ARBA" id="ARBA00022452"/>
    </source>
</evidence>
<dbReference type="SMART" id="SM00965">
    <property type="entry name" value="STN"/>
    <property type="match status" value="1"/>
</dbReference>
<organism evidence="20 21">
    <name type="scientific">Comamonas nitrativorans</name>
    <dbReference type="NCBI Taxonomy" id="108437"/>
    <lineage>
        <taxon>Bacteria</taxon>
        <taxon>Pseudomonadati</taxon>
        <taxon>Pseudomonadota</taxon>
        <taxon>Betaproteobacteria</taxon>
        <taxon>Burkholderiales</taxon>
        <taxon>Comamonadaceae</taxon>
        <taxon>Comamonas</taxon>
    </lineage>
</organism>
<keyword evidence="4 14" id="KW-1134">Transmembrane beta strand</keyword>
<dbReference type="SUPFAM" id="SSF56935">
    <property type="entry name" value="Porins"/>
    <property type="match status" value="1"/>
</dbReference>
<sequence>MFHRPTHSRSATAACRPRFTPRPLVLAAHLLAAASIGWATTASAQATPPTQASAAQQRSYNIPAGPLNTVLTHFLAESGLLLSGSTTLAQGKTSPGVQGSHTPAAALAALLAGTGLTATPDAQGRYALQPAAPAPTANTSGAATLKEVTVTAGAERSGTTEGTGSYAASSTNTATKLHLTPRETPQTVTVVTSQQMQDFGMTSVDDALQAVNGAFVAAQGNNGAQYFSRGFEMQSQYDGVPNPGGISNNNRNPQIDNAFLDRVETVQGAAGLLTGAGQPGGTINLVRKRPTEAFQALAEMQLASWDGRRIVGDISAPLTESGRIRGRVVAVADNSKSFVDYVYRNRRAIYAVAETDLTATTTLEASVQYQRDTGRNHLGAPFAADGSEPGIRRSFFWGDAGQRTVKDYTLTTLGLTQRLAGDWQAKATFSHNRTDSDISRYSYARGELDVTTGDGLVLGRQRSLTQDLSANAADVYVSGPFQWFGRKHEAAFGLNGSTMRHTYTGAGYIPRLPINVNTFDPSALDDIPGATPYFGDTKTTQLGAYGVARWSVTDALKLITGVRVSNYKDENLLTKRTSSEENGVISPYAGLIYDLNAQVSVYASYSDIFTPQTRKTAAGGTVKPVVGANYEAGIKGELLDKRLNVSAAVFRLEQTNLARRDESIVPDPANACGGTCYIAADKVVSQGIDLGASGEIATGWNVAAGYTYMDSQYASGARNGERYGPQLPRHSLRLSTAYKLPNTGWTLGGNVSARSKIYRNDTSWDTGKPYTVRSGGLVLVGLMARYEIDPKAELMLAVSNLFDRTYRANLENKYYSPFGEPRKLTANLRYRF</sequence>
<proteinExistence type="inferred from homology"/>
<evidence type="ECO:0000256" key="3">
    <source>
        <dbReference type="ARBA" id="ARBA00022448"/>
    </source>
</evidence>
<dbReference type="EMBL" id="JBHSEW010000015">
    <property type="protein sequence ID" value="MFC4623354.1"/>
    <property type="molecule type" value="Genomic_DNA"/>
</dbReference>
<dbReference type="InterPro" id="IPR010917">
    <property type="entry name" value="TonB_rcpt_CS"/>
</dbReference>
<feature type="short sequence motif" description="TonB C-terminal box" evidence="15">
    <location>
        <begin position="815"/>
        <end position="832"/>
    </location>
</feature>
<keyword evidence="10 16" id="KW-0798">TonB box</keyword>
<keyword evidence="3 14" id="KW-0813">Transport</keyword>
<keyword evidence="12 20" id="KW-0675">Receptor</keyword>
<reference evidence="21" key="1">
    <citation type="journal article" date="2019" name="Int. J. Syst. Evol. Microbiol.">
        <title>The Global Catalogue of Microorganisms (GCM) 10K type strain sequencing project: providing services to taxonomists for standard genome sequencing and annotation.</title>
        <authorList>
            <consortium name="The Broad Institute Genomics Platform"/>
            <consortium name="The Broad Institute Genome Sequencing Center for Infectious Disease"/>
            <person name="Wu L."/>
            <person name="Ma J."/>
        </authorList>
    </citation>
    <scope>NUCLEOTIDE SEQUENCE [LARGE SCALE GENOMIC DNA]</scope>
    <source>
        <strain evidence="21">JCM 11650</strain>
    </source>
</reference>
<evidence type="ECO:0000256" key="10">
    <source>
        <dbReference type="ARBA" id="ARBA00023077"/>
    </source>
</evidence>
<evidence type="ECO:0000259" key="19">
    <source>
        <dbReference type="SMART" id="SM00965"/>
    </source>
</evidence>
<dbReference type="Pfam" id="PF07715">
    <property type="entry name" value="Plug"/>
    <property type="match status" value="1"/>
</dbReference>
<evidence type="ECO:0000256" key="7">
    <source>
        <dbReference type="ARBA" id="ARBA00022729"/>
    </source>
</evidence>
<comment type="similarity">
    <text evidence="2 14 16">Belongs to the TonB-dependent receptor family.</text>
</comment>
<dbReference type="InterPro" id="IPR010105">
    <property type="entry name" value="TonB_sidphr_rcpt"/>
</dbReference>
<keyword evidence="13 14" id="KW-0998">Cell outer membrane</keyword>
<keyword evidence="6 14" id="KW-0812">Transmembrane</keyword>
<feature type="domain" description="Secretin/TonB short N-terminal" evidence="19">
    <location>
        <begin position="80"/>
        <end position="131"/>
    </location>
</feature>
<accession>A0ABV9GYP9</accession>
<feature type="signal peptide" evidence="18">
    <location>
        <begin position="1"/>
        <end position="44"/>
    </location>
</feature>
<dbReference type="Pfam" id="PF00593">
    <property type="entry name" value="TonB_dep_Rec_b-barrel"/>
    <property type="match status" value="1"/>
</dbReference>
<keyword evidence="5" id="KW-0410">Iron transport</keyword>
<keyword evidence="9" id="KW-0406">Ion transport</keyword>
<dbReference type="PANTHER" id="PTHR32552">
    <property type="entry name" value="FERRICHROME IRON RECEPTOR-RELATED"/>
    <property type="match status" value="1"/>
</dbReference>
<evidence type="ECO:0000313" key="20">
    <source>
        <dbReference type="EMBL" id="MFC4623354.1"/>
    </source>
</evidence>
<name>A0ABV9GYP9_9BURK</name>
<dbReference type="Gene3D" id="2.170.130.10">
    <property type="entry name" value="TonB-dependent receptor, plug domain"/>
    <property type="match status" value="1"/>
</dbReference>
<dbReference type="Gene3D" id="2.40.170.20">
    <property type="entry name" value="TonB-dependent receptor, beta-barrel domain"/>
    <property type="match status" value="1"/>
</dbReference>
<evidence type="ECO:0000256" key="1">
    <source>
        <dbReference type="ARBA" id="ARBA00004571"/>
    </source>
</evidence>
<dbReference type="InterPro" id="IPR012910">
    <property type="entry name" value="Plug_dom"/>
</dbReference>